<dbReference type="GO" id="GO:0043138">
    <property type="term" value="F:3'-5' DNA helicase activity"/>
    <property type="evidence" value="ECO:0007669"/>
    <property type="project" value="UniProtKB-EC"/>
</dbReference>
<comment type="caution">
    <text evidence="20">The sequence shown here is derived from an EMBL/GenBank/DDBJ whole genome shotgun (WGS) entry which is preliminary data.</text>
</comment>
<dbReference type="Proteomes" id="UP000473278">
    <property type="component" value="Unassembled WGS sequence"/>
</dbReference>
<dbReference type="Gene3D" id="1.10.486.10">
    <property type="entry name" value="PCRA, domain 4"/>
    <property type="match status" value="1"/>
</dbReference>
<evidence type="ECO:0000256" key="16">
    <source>
        <dbReference type="PROSITE-ProRule" id="PRU00560"/>
    </source>
</evidence>
<evidence type="ECO:0000256" key="6">
    <source>
        <dbReference type="ARBA" id="ARBA00022806"/>
    </source>
</evidence>
<dbReference type="SUPFAM" id="SSF52540">
    <property type="entry name" value="P-loop containing nucleoside triphosphate hydrolases"/>
    <property type="match status" value="1"/>
</dbReference>
<keyword evidence="2" id="KW-0479">Metal-binding</keyword>
<dbReference type="InterPro" id="IPR014017">
    <property type="entry name" value="DNA_helicase_UvrD-like_C"/>
</dbReference>
<dbReference type="GO" id="GO:0008854">
    <property type="term" value="F:exodeoxyribonuclease V activity"/>
    <property type="evidence" value="ECO:0007669"/>
    <property type="project" value="InterPro"/>
</dbReference>
<dbReference type="InterPro" id="IPR000212">
    <property type="entry name" value="DNA_helicase_UvrD/REP"/>
</dbReference>
<dbReference type="NCBIfam" id="TIGR00609">
    <property type="entry name" value="recB"/>
    <property type="match status" value="1"/>
</dbReference>
<evidence type="ECO:0000256" key="1">
    <source>
        <dbReference type="ARBA" id="ARBA00022722"/>
    </source>
</evidence>
<dbReference type="Gene3D" id="3.90.320.10">
    <property type="match status" value="1"/>
</dbReference>
<dbReference type="Pfam" id="PF13361">
    <property type="entry name" value="UvrD_C"/>
    <property type="match status" value="1"/>
</dbReference>
<dbReference type="EMBL" id="JAALLT010000002">
    <property type="protein sequence ID" value="NGP76347.1"/>
    <property type="molecule type" value="Genomic_DNA"/>
</dbReference>
<feature type="domain" description="UvrD-like helicase C-terminal" evidence="19">
    <location>
        <begin position="474"/>
        <end position="754"/>
    </location>
</feature>
<dbReference type="Pfam" id="PF00580">
    <property type="entry name" value="UvrD-helicase"/>
    <property type="match status" value="1"/>
</dbReference>
<evidence type="ECO:0000256" key="5">
    <source>
        <dbReference type="ARBA" id="ARBA00022801"/>
    </source>
</evidence>
<evidence type="ECO:0000256" key="13">
    <source>
        <dbReference type="ARBA" id="ARBA00034617"/>
    </source>
</evidence>
<feature type="binding site" evidence="16">
    <location>
        <begin position="22"/>
        <end position="29"/>
    </location>
    <ligand>
        <name>ATP</name>
        <dbReference type="ChEBI" id="CHEBI:30616"/>
    </ligand>
</feature>
<keyword evidence="1" id="KW-0540">Nuclease</keyword>
<accession>A0A6M1T0Q7</accession>
<dbReference type="InterPro" id="IPR038726">
    <property type="entry name" value="PDDEXK_AddAB-type"/>
</dbReference>
<keyword evidence="8 16" id="KW-0067">ATP-binding</keyword>
<keyword evidence="11" id="KW-0234">DNA repair</keyword>
<dbReference type="AlphaFoldDB" id="A0A6M1T0Q7"/>
<evidence type="ECO:0000259" key="18">
    <source>
        <dbReference type="PROSITE" id="PS51198"/>
    </source>
</evidence>
<evidence type="ECO:0000256" key="9">
    <source>
        <dbReference type="ARBA" id="ARBA00022842"/>
    </source>
</evidence>
<comment type="catalytic activity">
    <reaction evidence="13">
        <text>Couples ATP hydrolysis with the unwinding of duplex DNA by translocating in the 3'-5' direction.</text>
        <dbReference type="EC" id="5.6.2.4"/>
    </reaction>
</comment>
<evidence type="ECO:0000256" key="10">
    <source>
        <dbReference type="ARBA" id="ARBA00023125"/>
    </source>
</evidence>
<feature type="region of interest" description="Disordered" evidence="17">
    <location>
        <begin position="512"/>
        <end position="532"/>
    </location>
</feature>
<evidence type="ECO:0000256" key="12">
    <source>
        <dbReference type="ARBA" id="ARBA00023235"/>
    </source>
</evidence>
<evidence type="ECO:0000256" key="11">
    <source>
        <dbReference type="ARBA" id="ARBA00023204"/>
    </source>
</evidence>
<protein>
    <recommendedName>
        <fullName evidence="14">DNA 3'-5' helicase</fullName>
        <ecNumber evidence="14">5.6.2.4</ecNumber>
    </recommendedName>
</protein>
<evidence type="ECO:0000256" key="2">
    <source>
        <dbReference type="ARBA" id="ARBA00022723"/>
    </source>
</evidence>
<evidence type="ECO:0000313" key="20">
    <source>
        <dbReference type="EMBL" id="NGP76347.1"/>
    </source>
</evidence>
<reference evidence="20 21" key="1">
    <citation type="submission" date="2020-02" db="EMBL/GenBank/DDBJ databases">
        <title>Balneolaceae bacterium YR4-1, complete genome.</title>
        <authorList>
            <person name="Li Y."/>
            <person name="Wu S."/>
        </authorList>
    </citation>
    <scope>NUCLEOTIDE SEQUENCE [LARGE SCALE GENOMIC DNA]</scope>
    <source>
        <strain evidence="20 21">YR4-1</strain>
    </source>
</reference>
<keyword evidence="21" id="KW-1185">Reference proteome</keyword>
<dbReference type="SUPFAM" id="SSF52980">
    <property type="entry name" value="Restriction endonuclease-like"/>
    <property type="match status" value="1"/>
</dbReference>
<keyword evidence="6 16" id="KW-0347">Helicase</keyword>
<dbReference type="GO" id="GO:0005829">
    <property type="term" value="C:cytosol"/>
    <property type="evidence" value="ECO:0007669"/>
    <property type="project" value="TreeGrafter"/>
</dbReference>
<keyword evidence="4" id="KW-0227">DNA damage</keyword>
<evidence type="ECO:0000313" key="21">
    <source>
        <dbReference type="Proteomes" id="UP000473278"/>
    </source>
</evidence>
<keyword evidence="9" id="KW-0460">Magnesium</keyword>
<evidence type="ECO:0000256" key="14">
    <source>
        <dbReference type="ARBA" id="ARBA00034808"/>
    </source>
</evidence>
<sequence length="1202" mass="139403">MMGKNPLHVFDIPLEGIHLIEASAGTGKTYNIASIYVRSLIEMDLAVKDILVVTYTEAATKELRERLMSRLRESVLALENENPLNDDFLIDLKETVVDHETAVEKLKKAIRSFDESAIYTIHGFCFQALQEQAFESRAMFDAELIGDDKEIIREVIDDYWRLFVRRTTDKREYRPLLKFVMDKGFNPDVLTQEFSSYVGKPYLNVYPKEFEPENLEESLIRLTEIFEQMKEEWEGSRKEIFEMLDEGHLSNYRTGWLEGWVAKMDQWISSEVAPIELFDQFRKFTQSVIDDSLKKSSIKKGKSPPNHPFFELADSFKDIAETLNKYDITFRLDLFKHLKKSLFGKKEELRQLSYDDLLTRLNEALTDGDRGRRLSQSLRRAYPIALVDEFQDTDPIQYNIFKTIYRESGKKAALFMIGDPKQSIYSFRGADIYSYLEAKKDAPSDRTYSLNRNFRSIPELIDATNHLFSYRDNPFILDDIPYSAVKAGKQSDKYKRLNIDDEPAIPIEFRELHSSTDDTPVNKKTAEQRSAEDTASRIELLLRQSKEGRAVIGEKPVEAADIAVLVRKHYQADMIRDSLKTRGIKSVQYSQDSVFKSEEAEDLQIILKAIAEPAQEGFVRAALATKAMGYNAKELLQFEADDSLWVEKLNQFNGWHEAWKNNGFGYMFRKFVHEENIAEEVIKRGDGERKLTNLIHLSELLQNKEEEGKTGTRSLLQWLARKRNETDKDREEEQLRLESDENLVKVVTMHRSKGLEYPIVFCPFLWHSPEYDDKGGPIIYHDRNNETKVNLDFYGKDDPDRGIKRFQMAQEDLAESVRLAYVAITRAEQKCFISWVHAKKSEFSPLGYLLLGQEKAFGALQGVIKKNGKKTVETTVFKNTINELMRRHDHLFSFRHSADGGQQQLFLDTSSEKLDKARLFKRQAPLKAGYSISSFSSLIQNRDDDFEIDYDILLENETDEVAESSAKIELTIFNFPKGPNPGTAIHHIFEEISFGDLGNAENIIEEALNRQDIDPKWRDVVFKMIKQTLSKNLLGEGGPLHLEDIEPEYIMPEMEFFFSSGHARLPDLLKIIRGTNHIPDTISGMSEEGYIKGFIDLTFRFNNKFYILDYKTNHLGNETDKYRREALESEIKEAMYDLQYHLYILALHRYLTKSIEQYSYDTHIGGAFYLFIRGINKQGREGIYFDHPDSSLIHKLDEYLRR</sequence>
<evidence type="ECO:0000256" key="8">
    <source>
        <dbReference type="ARBA" id="ARBA00022840"/>
    </source>
</evidence>
<comment type="catalytic activity">
    <reaction evidence="15">
        <text>ATP + H2O = ADP + phosphate + H(+)</text>
        <dbReference type="Rhea" id="RHEA:13065"/>
        <dbReference type="ChEBI" id="CHEBI:15377"/>
        <dbReference type="ChEBI" id="CHEBI:15378"/>
        <dbReference type="ChEBI" id="CHEBI:30616"/>
        <dbReference type="ChEBI" id="CHEBI:43474"/>
        <dbReference type="ChEBI" id="CHEBI:456216"/>
        <dbReference type="EC" id="5.6.2.4"/>
    </reaction>
</comment>
<feature type="domain" description="UvrD-like helicase ATP-binding" evidence="18">
    <location>
        <begin position="1"/>
        <end position="457"/>
    </location>
</feature>
<dbReference type="GO" id="GO:0003677">
    <property type="term" value="F:DNA binding"/>
    <property type="evidence" value="ECO:0007669"/>
    <property type="project" value="UniProtKB-KW"/>
</dbReference>
<name>A0A6M1T0Q7_9BACT</name>
<evidence type="ECO:0000256" key="17">
    <source>
        <dbReference type="SAM" id="MobiDB-lite"/>
    </source>
</evidence>
<dbReference type="HAMAP" id="MF_01485">
    <property type="entry name" value="RecB"/>
    <property type="match status" value="1"/>
</dbReference>
<keyword evidence="10" id="KW-0238">DNA-binding</keyword>
<evidence type="ECO:0000256" key="7">
    <source>
        <dbReference type="ARBA" id="ARBA00022839"/>
    </source>
</evidence>
<evidence type="ECO:0000256" key="4">
    <source>
        <dbReference type="ARBA" id="ARBA00022763"/>
    </source>
</evidence>
<dbReference type="Gene3D" id="3.40.50.300">
    <property type="entry name" value="P-loop containing nucleotide triphosphate hydrolases"/>
    <property type="match status" value="2"/>
</dbReference>
<dbReference type="GO" id="GO:0000725">
    <property type="term" value="P:recombinational repair"/>
    <property type="evidence" value="ECO:0007669"/>
    <property type="project" value="TreeGrafter"/>
</dbReference>
<keyword evidence="3 16" id="KW-0547">Nucleotide-binding</keyword>
<keyword evidence="12" id="KW-0413">Isomerase</keyword>
<proteinExistence type="inferred from homology"/>
<evidence type="ECO:0000259" key="19">
    <source>
        <dbReference type="PROSITE" id="PS51217"/>
    </source>
</evidence>
<dbReference type="Gene3D" id="1.10.3170.10">
    <property type="entry name" value="Recbcd, chain B, domain 2"/>
    <property type="match status" value="1"/>
</dbReference>
<dbReference type="Pfam" id="PF12705">
    <property type="entry name" value="PDDEXK_1"/>
    <property type="match status" value="1"/>
</dbReference>
<dbReference type="InterPro" id="IPR004586">
    <property type="entry name" value="RecB"/>
</dbReference>
<evidence type="ECO:0000256" key="3">
    <source>
        <dbReference type="ARBA" id="ARBA00022741"/>
    </source>
</evidence>
<dbReference type="GO" id="GO:0009338">
    <property type="term" value="C:exodeoxyribonuclease V complex"/>
    <property type="evidence" value="ECO:0007669"/>
    <property type="project" value="TreeGrafter"/>
</dbReference>
<dbReference type="InterPro" id="IPR011604">
    <property type="entry name" value="PDDEXK-like_dom_sf"/>
</dbReference>
<dbReference type="EC" id="5.6.2.4" evidence="14"/>
<organism evidence="20 21">
    <name type="scientific">Halalkalibaculum roseum</name>
    <dbReference type="NCBI Taxonomy" id="2709311"/>
    <lineage>
        <taxon>Bacteria</taxon>
        <taxon>Pseudomonadati</taxon>
        <taxon>Balneolota</taxon>
        <taxon>Balneolia</taxon>
        <taxon>Balneolales</taxon>
        <taxon>Balneolaceae</taxon>
        <taxon>Halalkalibaculum</taxon>
    </lineage>
</organism>
<gene>
    <name evidence="20" type="primary">recB</name>
    <name evidence="20" type="ORF">G3570_06870</name>
</gene>
<evidence type="ECO:0000256" key="15">
    <source>
        <dbReference type="ARBA" id="ARBA00048988"/>
    </source>
</evidence>
<dbReference type="InterPro" id="IPR014016">
    <property type="entry name" value="UvrD-like_ATP-bd"/>
</dbReference>
<dbReference type="PANTHER" id="PTHR11070">
    <property type="entry name" value="UVRD / RECB / PCRA DNA HELICASE FAMILY MEMBER"/>
    <property type="match status" value="1"/>
</dbReference>
<dbReference type="InterPro" id="IPR027417">
    <property type="entry name" value="P-loop_NTPase"/>
</dbReference>
<dbReference type="GO" id="GO:0005524">
    <property type="term" value="F:ATP binding"/>
    <property type="evidence" value="ECO:0007669"/>
    <property type="project" value="UniProtKB-UniRule"/>
</dbReference>
<keyword evidence="7" id="KW-0269">Exonuclease</keyword>
<dbReference type="GO" id="GO:0046872">
    <property type="term" value="F:metal ion binding"/>
    <property type="evidence" value="ECO:0007669"/>
    <property type="project" value="UniProtKB-KW"/>
</dbReference>
<dbReference type="PROSITE" id="PS51217">
    <property type="entry name" value="UVRD_HELICASE_CTER"/>
    <property type="match status" value="1"/>
</dbReference>
<dbReference type="CDD" id="cd22352">
    <property type="entry name" value="RecB_C-like"/>
    <property type="match status" value="1"/>
</dbReference>
<dbReference type="PANTHER" id="PTHR11070:SF23">
    <property type="entry name" value="RECBCD ENZYME SUBUNIT RECB"/>
    <property type="match status" value="1"/>
</dbReference>
<dbReference type="PROSITE" id="PS51198">
    <property type="entry name" value="UVRD_HELICASE_ATP_BIND"/>
    <property type="match status" value="1"/>
</dbReference>
<keyword evidence="5 16" id="KW-0378">Hydrolase</keyword>
<dbReference type="InterPro" id="IPR011335">
    <property type="entry name" value="Restrct_endonuc-II-like"/>
</dbReference>